<dbReference type="PANTHER" id="PTHR43507">
    <property type="entry name" value="NADH-UBIQUINONE OXIDOREDUCTASE CHAIN 4"/>
    <property type="match status" value="1"/>
</dbReference>
<reference evidence="20" key="1">
    <citation type="submission" date="2010-01" db="EMBL/GenBank/DDBJ databases">
        <title>The complete mitochondrial genome of Alainites yixiani (Insecta: Ephemeroptera).</title>
        <authorList>
            <person name="Jia Y."/>
            <person name="Zhou C."/>
        </authorList>
    </citation>
    <scope>NUCLEOTIDE SEQUENCE</scope>
</reference>
<keyword evidence="7 17" id="KW-0679">Respiratory chain</keyword>
<comment type="subcellular location">
    <subcellularLocation>
        <location evidence="2 17">Mitochondrion membrane</location>
        <topology evidence="2 17">Multi-pass membrane protein</topology>
    </subcellularLocation>
</comment>
<dbReference type="PANTHER" id="PTHR43507:SF20">
    <property type="entry name" value="NADH-UBIQUINONE OXIDOREDUCTASE CHAIN 4"/>
    <property type="match status" value="1"/>
</dbReference>
<keyword evidence="13 17" id="KW-0830">Ubiquinone</keyword>
<comment type="similarity">
    <text evidence="3 17">Belongs to the complex I subunit 4 family.</text>
</comment>
<name>X1W3D3_9INSE</name>
<geneLocation type="mitochondrion" evidence="20"/>
<evidence type="ECO:0000313" key="20">
    <source>
        <dbReference type="EMBL" id="ADD62152.1"/>
    </source>
</evidence>
<gene>
    <name evidence="20" type="primary">ND4</name>
</gene>
<feature type="transmembrane region" description="Helical" evidence="17">
    <location>
        <begin position="111"/>
        <end position="131"/>
    </location>
</feature>
<dbReference type="GO" id="GO:0015990">
    <property type="term" value="P:electron transport coupled proton transport"/>
    <property type="evidence" value="ECO:0007669"/>
    <property type="project" value="TreeGrafter"/>
</dbReference>
<feature type="transmembrane region" description="Helical" evidence="17">
    <location>
        <begin position="86"/>
        <end position="105"/>
    </location>
</feature>
<evidence type="ECO:0000256" key="13">
    <source>
        <dbReference type="ARBA" id="ARBA00023075"/>
    </source>
</evidence>
<evidence type="ECO:0000256" key="7">
    <source>
        <dbReference type="ARBA" id="ARBA00022660"/>
    </source>
</evidence>
<dbReference type="GO" id="GO:0008137">
    <property type="term" value="F:NADH dehydrogenase (ubiquinone) activity"/>
    <property type="evidence" value="ECO:0007669"/>
    <property type="project" value="UniProtKB-UniRule"/>
</dbReference>
<keyword evidence="6 17" id="KW-0813">Transport</keyword>
<evidence type="ECO:0000259" key="18">
    <source>
        <dbReference type="Pfam" id="PF00361"/>
    </source>
</evidence>
<accession>X1W3D3</accession>
<evidence type="ECO:0000256" key="3">
    <source>
        <dbReference type="ARBA" id="ARBA00009025"/>
    </source>
</evidence>
<evidence type="ECO:0000256" key="14">
    <source>
        <dbReference type="ARBA" id="ARBA00023128"/>
    </source>
</evidence>
<feature type="transmembrane region" description="Helical" evidence="17">
    <location>
        <begin position="412"/>
        <end position="431"/>
    </location>
</feature>
<keyword evidence="9" id="KW-1278">Translocase</keyword>
<evidence type="ECO:0000256" key="8">
    <source>
        <dbReference type="ARBA" id="ARBA00022692"/>
    </source>
</evidence>
<evidence type="ECO:0000256" key="15">
    <source>
        <dbReference type="ARBA" id="ARBA00023136"/>
    </source>
</evidence>
<feature type="transmembrane region" description="Helical" evidence="17">
    <location>
        <begin position="217"/>
        <end position="236"/>
    </location>
</feature>
<feature type="transmembrane region" description="Helical" evidence="17">
    <location>
        <begin position="377"/>
        <end position="400"/>
    </location>
</feature>
<feature type="transmembrane region" description="Helical" evidence="17">
    <location>
        <begin position="302"/>
        <end position="323"/>
    </location>
</feature>
<evidence type="ECO:0000256" key="4">
    <source>
        <dbReference type="ARBA" id="ARBA00012944"/>
    </source>
</evidence>
<comment type="function">
    <text evidence="1">Core subunit of the mitochondrial membrane respiratory chain NADH dehydrogenase (Complex I) that is believed to belong to the minimal assembly required for catalysis. Complex I functions in the transfer of electrons from NADH to the respiratory chain. The immediate electron acceptor for the enzyme is believed to be ubiquinone.</text>
</comment>
<feature type="transmembrane region" description="Helical" evidence="17">
    <location>
        <begin position="248"/>
        <end position="267"/>
    </location>
</feature>
<comment type="function">
    <text evidence="17">Core subunit of the mitochondrial membrane respiratory chain NADH dehydrogenase (Complex I) which catalyzes electron transfer from NADH through the respiratory chain, using ubiquinone as an electron acceptor. Essential for the catalytic activity and assembly of complex I.</text>
</comment>
<dbReference type="EMBL" id="GU479735">
    <property type="protein sequence ID" value="ADD62152.1"/>
    <property type="molecule type" value="Genomic_DNA"/>
</dbReference>
<dbReference type="EC" id="7.1.1.2" evidence="4 17"/>
<dbReference type="PRINTS" id="PR01437">
    <property type="entry name" value="NUOXDRDTASE4"/>
</dbReference>
<dbReference type="GO" id="GO:0042773">
    <property type="term" value="P:ATP synthesis coupled electron transport"/>
    <property type="evidence" value="ECO:0007669"/>
    <property type="project" value="InterPro"/>
</dbReference>
<evidence type="ECO:0000256" key="10">
    <source>
        <dbReference type="ARBA" id="ARBA00022982"/>
    </source>
</evidence>
<dbReference type="AlphaFoldDB" id="X1W3D3"/>
<feature type="transmembrane region" description="Helical" evidence="17">
    <location>
        <begin position="180"/>
        <end position="205"/>
    </location>
</feature>
<keyword evidence="11 17" id="KW-1133">Transmembrane helix</keyword>
<dbReference type="GO" id="GO:0048039">
    <property type="term" value="F:ubiquinone binding"/>
    <property type="evidence" value="ECO:0007669"/>
    <property type="project" value="TreeGrafter"/>
</dbReference>
<dbReference type="GO" id="GO:0031966">
    <property type="term" value="C:mitochondrial membrane"/>
    <property type="evidence" value="ECO:0007669"/>
    <property type="project" value="UniProtKB-SubCell"/>
</dbReference>
<feature type="transmembrane region" description="Helical" evidence="17">
    <location>
        <begin position="138"/>
        <end position="160"/>
    </location>
</feature>
<feature type="domain" description="NADH:ubiquinone oxidoreductase chain 4 N-terminal" evidence="19">
    <location>
        <begin position="1"/>
        <end position="102"/>
    </location>
</feature>
<evidence type="ECO:0000256" key="1">
    <source>
        <dbReference type="ARBA" id="ARBA00003257"/>
    </source>
</evidence>
<organism evidence="20">
    <name type="scientific">Takobia yixiani</name>
    <dbReference type="NCBI Taxonomy" id="743459"/>
    <lineage>
        <taxon>Eukaryota</taxon>
        <taxon>Metazoa</taxon>
        <taxon>Ecdysozoa</taxon>
        <taxon>Arthropoda</taxon>
        <taxon>Hexapoda</taxon>
        <taxon>Insecta</taxon>
        <taxon>Pterygota</taxon>
        <taxon>Palaeoptera</taxon>
        <taxon>Ephemeroptera</taxon>
        <taxon>Pisciforma</taxon>
        <taxon>Baetidae</taxon>
        <taxon>Takobia</taxon>
    </lineage>
</organism>
<dbReference type="InterPro" id="IPR001750">
    <property type="entry name" value="ND/Mrp_TM"/>
</dbReference>
<dbReference type="Pfam" id="PF00361">
    <property type="entry name" value="Proton_antipo_M"/>
    <property type="match status" value="1"/>
</dbReference>
<feature type="transmembrane region" description="Helical" evidence="17">
    <location>
        <begin position="344"/>
        <end position="365"/>
    </location>
</feature>
<evidence type="ECO:0000256" key="9">
    <source>
        <dbReference type="ARBA" id="ARBA00022967"/>
    </source>
</evidence>
<feature type="transmembrane region" description="Helical" evidence="17">
    <location>
        <begin position="45"/>
        <end position="74"/>
    </location>
</feature>
<keyword evidence="12 17" id="KW-0520">NAD</keyword>
<protein>
    <recommendedName>
        <fullName evidence="5 17">NADH-ubiquinone oxidoreductase chain 4</fullName>
        <ecNumber evidence="4 17">7.1.1.2</ecNumber>
    </recommendedName>
</protein>
<dbReference type="GO" id="GO:0003954">
    <property type="term" value="F:NADH dehydrogenase activity"/>
    <property type="evidence" value="ECO:0007669"/>
    <property type="project" value="TreeGrafter"/>
</dbReference>
<evidence type="ECO:0000256" key="11">
    <source>
        <dbReference type="ARBA" id="ARBA00022989"/>
    </source>
</evidence>
<keyword evidence="8 17" id="KW-0812">Transmembrane</keyword>
<keyword evidence="15 17" id="KW-0472">Membrane</keyword>
<comment type="catalytic activity">
    <reaction evidence="16 17">
        <text>a ubiquinone + NADH + 5 H(+)(in) = a ubiquinol + NAD(+) + 4 H(+)(out)</text>
        <dbReference type="Rhea" id="RHEA:29091"/>
        <dbReference type="Rhea" id="RHEA-COMP:9565"/>
        <dbReference type="Rhea" id="RHEA-COMP:9566"/>
        <dbReference type="ChEBI" id="CHEBI:15378"/>
        <dbReference type="ChEBI" id="CHEBI:16389"/>
        <dbReference type="ChEBI" id="CHEBI:17976"/>
        <dbReference type="ChEBI" id="CHEBI:57540"/>
        <dbReference type="ChEBI" id="CHEBI:57945"/>
        <dbReference type="EC" id="7.1.1.2"/>
    </reaction>
</comment>
<evidence type="ECO:0000259" key="19">
    <source>
        <dbReference type="Pfam" id="PF01059"/>
    </source>
</evidence>
<dbReference type="InterPro" id="IPR000260">
    <property type="entry name" value="NADH4_N"/>
</dbReference>
<keyword evidence="14 17" id="KW-0496">Mitochondrion</keyword>
<feature type="domain" description="NADH:quinone oxidoreductase/Mrp antiporter transmembrane" evidence="18">
    <location>
        <begin position="106"/>
        <end position="390"/>
    </location>
</feature>
<evidence type="ECO:0000256" key="17">
    <source>
        <dbReference type="RuleBase" id="RU003297"/>
    </source>
</evidence>
<evidence type="ECO:0000256" key="5">
    <source>
        <dbReference type="ARBA" id="ARBA00021006"/>
    </source>
</evidence>
<evidence type="ECO:0000256" key="12">
    <source>
        <dbReference type="ARBA" id="ARBA00023027"/>
    </source>
</evidence>
<dbReference type="Pfam" id="PF01059">
    <property type="entry name" value="Oxidored_q5_N"/>
    <property type="match status" value="1"/>
</dbReference>
<proteinExistence type="inferred from homology"/>
<evidence type="ECO:0000256" key="16">
    <source>
        <dbReference type="ARBA" id="ARBA00049551"/>
    </source>
</evidence>
<evidence type="ECO:0000256" key="6">
    <source>
        <dbReference type="ARBA" id="ARBA00022448"/>
    </source>
</evidence>
<dbReference type="InterPro" id="IPR003918">
    <property type="entry name" value="NADH_UbQ_OxRdtase"/>
</dbReference>
<keyword evidence="10 17" id="KW-0249">Electron transport</keyword>
<sequence>MLKIITFTGFTMLLCLKNKWAENTISLFTATFLCITLSVNKMSNIMWGCTISSDILSYTLIMLSLWLTALMIIASTAVKRHNFKPIWFLSLVNILCFLLIFTFLVTNVFLFYLLFESTLIPILMLIMGWGYQPERIQAGVYLLFYTLIVSLPLLLTIFWLKGSMGTLNIHLLQLFWLNPMKFWTTLALVGAFLVKMPMFTVHLWLPKAHVEAPVSGSMILAGVLLKLGGYGLIRLSPLFYNKFPCVNLVWITVSMIGGAVVSFICLRQTDMKSLVAYSSVAHMGLVIAGIMIGSVTGALGSLTLMIAHGLCSSGMFCLTNIVYERLSTRNLMICKGLIQIMPSMCMWWFLICICNMAAPPSINLAGEILLINSICSWALWLIPPLMIMSFMSAAFTLYLFSFTQHGMPNSSIYSFSAGAINEYTLLLLHWVPINLMIVKAEIFIM</sequence>
<feature type="transmembrane region" description="Helical" evidence="17">
    <location>
        <begin position="274"/>
        <end position="296"/>
    </location>
</feature>
<evidence type="ECO:0000256" key="2">
    <source>
        <dbReference type="ARBA" id="ARBA00004225"/>
    </source>
</evidence>